<comment type="subunit">
    <text evidence="2">Homotrimer.</text>
</comment>
<reference evidence="12" key="1">
    <citation type="journal article" date="2022" name="IScience">
        <title>Evolution of zygomycete secretomes and the origins of terrestrial fungal ecologies.</title>
        <authorList>
            <person name="Chang Y."/>
            <person name="Wang Y."/>
            <person name="Mondo S."/>
            <person name="Ahrendt S."/>
            <person name="Andreopoulos W."/>
            <person name="Barry K."/>
            <person name="Beard J."/>
            <person name="Benny G.L."/>
            <person name="Blankenship S."/>
            <person name="Bonito G."/>
            <person name="Cuomo C."/>
            <person name="Desiro A."/>
            <person name="Gervers K.A."/>
            <person name="Hundley H."/>
            <person name="Kuo A."/>
            <person name="LaButti K."/>
            <person name="Lang B.F."/>
            <person name="Lipzen A."/>
            <person name="O'Donnell K."/>
            <person name="Pangilinan J."/>
            <person name="Reynolds N."/>
            <person name="Sandor L."/>
            <person name="Smith M.E."/>
            <person name="Tsang A."/>
            <person name="Grigoriev I.V."/>
            <person name="Stajich J.E."/>
            <person name="Spatafora J.W."/>
        </authorList>
    </citation>
    <scope>NUCLEOTIDE SEQUENCE</scope>
    <source>
        <strain evidence="12">RSA 2281</strain>
    </source>
</reference>
<comment type="function">
    <text evidence="7">Converts cob(I)alamin to adenosylcobalamin (adenosylcob(III)alamin), a coenzyme for methylmalonyl-CoA mutase, therefore participates in the final step of the vitamin B12 conversion. Generates adenosylcobalamin (AdoCbl) and directly delivers the cofactor to MUT in a transfer that is stimulated by ATP-binding to MMAB and gated by MMAA.</text>
</comment>
<keyword evidence="5 10" id="KW-0067">ATP-binding</keyword>
<evidence type="ECO:0000256" key="7">
    <source>
        <dbReference type="ARBA" id="ARBA00056747"/>
    </source>
</evidence>
<comment type="catalytic activity">
    <reaction evidence="6">
        <text>cob(I)alamin-[corrinoid adenosyltransferase] + ATP = apo-[corrinoid adenosyltransferase] + adenosylcob(III)alamin + triphosphate</text>
        <dbReference type="Rhea" id="RHEA:56796"/>
        <dbReference type="Rhea" id="RHEA-COMP:14743"/>
        <dbReference type="Rhea" id="RHEA-COMP:14744"/>
        <dbReference type="ChEBI" id="CHEBI:18036"/>
        <dbReference type="ChEBI" id="CHEBI:18408"/>
        <dbReference type="ChEBI" id="CHEBI:30616"/>
        <dbReference type="ChEBI" id="CHEBI:60488"/>
        <dbReference type="ChEBI" id="CHEBI:83228"/>
    </reaction>
    <physiologicalReaction direction="left-to-right" evidence="6">
        <dbReference type="Rhea" id="RHEA:56797"/>
    </physiologicalReaction>
</comment>
<dbReference type="PANTHER" id="PTHR12213">
    <property type="entry name" value="CORRINOID ADENOSYLTRANSFERASE"/>
    <property type="match status" value="1"/>
</dbReference>
<evidence type="ECO:0000256" key="4">
    <source>
        <dbReference type="ARBA" id="ARBA00022741"/>
    </source>
</evidence>
<name>A0AAD5KKW0_9FUNG</name>
<dbReference type="Pfam" id="PF01923">
    <property type="entry name" value="Cob_adeno_trans"/>
    <property type="match status" value="1"/>
</dbReference>
<evidence type="ECO:0000256" key="3">
    <source>
        <dbReference type="ARBA" id="ARBA00022679"/>
    </source>
</evidence>
<evidence type="ECO:0000313" key="12">
    <source>
        <dbReference type="EMBL" id="KAI9270364.1"/>
    </source>
</evidence>
<dbReference type="InterPro" id="IPR016030">
    <property type="entry name" value="CblAdoTrfase-like"/>
</dbReference>
<dbReference type="InterPro" id="IPR029499">
    <property type="entry name" value="PduO-typ"/>
</dbReference>
<dbReference type="AlphaFoldDB" id="A0AAD5KKW0"/>
<evidence type="ECO:0000256" key="2">
    <source>
        <dbReference type="ARBA" id="ARBA00011233"/>
    </source>
</evidence>
<dbReference type="EMBL" id="JAIXMP010000007">
    <property type="protein sequence ID" value="KAI9270364.1"/>
    <property type="molecule type" value="Genomic_DNA"/>
</dbReference>
<dbReference type="Proteomes" id="UP001209540">
    <property type="component" value="Unassembled WGS sequence"/>
</dbReference>
<dbReference type="Gene3D" id="1.20.1200.10">
    <property type="entry name" value="Cobalamin adenosyltransferase-like"/>
    <property type="match status" value="1"/>
</dbReference>
<keyword evidence="13" id="KW-1185">Reference proteome</keyword>
<dbReference type="PANTHER" id="PTHR12213:SF0">
    <property type="entry name" value="CORRINOID ADENOSYLTRANSFERASE MMAB"/>
    <property type="match status" value="1"/>
</dbReference>
<evidence type="ECO:0000313" key="13">
    <source>
        <dbReference type="Proteomes" id="UP001209540"/>
    </source>
</evidence>
<dbReference type="GO" id="GO:0009235">
    <property type="term" value="P:cobalamin metabolic process"/>
    <property type="evidence" value="ECO:0007669"/>
    <property type="project" value="UniProtKB-ARBA"/>
</dbReference>
<proteinExistence type="inferred from homology"/>
<organism evidence="12 13">
    <name type="scientific">Phascolomyces articulosus</name>
    <dbReference type="NCBI Taxonomy" id="60185"/>
    <lineage>
        <taxon>Eukaryota</taxon>
        <taxon>Fungi</taxon>
        <taxon>Fungi incertae sedis</taxon>
        <taxon>Mucoromycota</taxon>
        <taxon>Mucoromycotina</taxon>
        <taxon>Mucoromycetes</taxon>
        <taxon>Mucorales</taxon>
        <taxon>Lichtheimiaceae</taxon>
        <taxon>Phascolomyces</taxon>
    </lineage>
</organism>
<dbReference type="InterPro" id="IPR036451">
    <property type="entry name" value="CblAdoTrfase-like_sf"/>
</dbReference>
<evidence type="ECO:0000259" key="11">
    <source>
        <dbReference type="Pfam" id="PF01923"/>
    </source>
</evidence>
<reference evidence="12" key="2">
    <citation type="submission" date="2023-02" db="EMBL/GenBank/DDBJ databases">
        <authorList>
            <consortium name="DOE Joint Genome Institute"/>
            <person name="Mondo S.J."/>
            <person name="Chang Y."/>
            <person name="Wang Y."/>
            <person name="Ahrendt S."/>
            <person name="Andreopoulos W."/>
            <person name="Barry K."/>
            <person name="Beard J."/>
            <person name="Benny G.L."/>
            <person name="Blankenship S."/>
            <person name="Bonito G."/>
            <person name="Cuomo C."/>
            <person name="Desiro A."/>
            <person name="Gervers K.A."/>
            <person name="Hundley H."/>
            <person name="Kuo A."/>
            <person name="LaButti K."/>
            <person name="Lang B.F."/>
            <person name="Lipzen A."/>
            <person name="O'Donnell K."/>
            <person name="Pangilinan J."/>
            <person name="Reynolds N."/>
            <person name="Sandor L."/>
            <person name="Smith M.W."/>
            <person name="Tsang A."/>
            <person name="Grigoriev I.V."/>
            <person name="Stajich J.E."/>
            <person name="Spatafora J.W."/>
        </authorList>
    </citation>
    <scope>NUCLEOTIDE SEQUENCE</scope>
    <source>
        <strain evidence="12">RSA 2281</strain>
    </source>
</reference>
<evidence type="ECO:0000256" key="8">
    <source>
        <dbReference type="ARBA" id="ARBA00071654"/>
    </source>
</evidence>
<dbReference type="GO" id="GO:0005524">
    <property type="term" value="F:ATP binding"/>
    <property type="evidence" value="ECO:0007669"/>
    <property type="project" value="UniProtKB-UniRule"/>
</dbReference>
<protein>
    <recommendedName>
        <fullName evidence="8">Corrinoid adenosyltransferase MMAB</fullName>
    </recommendedName>
    <alternativeName>
        <fullName evidence="9">ATP:co(I)rrinoid adenosyltransferase MMAB</fullName>
    </alternativeName>
</protein>
<dbReference type="FunFam" id="1.20.1200.10:FF:000001">
    <property type="entry name" value="Cob(I)yrinic acid a,c-diamide adenosyltransferase"/>
    <property type="match status" value="1"/>
</dbReference>
<evidence type="ECO:0000256" key="6">
    <source>
        <dbReference type="ARBA" id="ARBA00051988"/>
    </source>
</evidence>
<feature type="domain" description="Cobalamin adenosyltransferase-like" evidence="11">
    <location>
        <begin position="3"/>
        <end position="176"/>
    </location>
</feature>
<dbReference type="NCBIfam" id="TIGR00636">
    <property type="entry name" value="PduO_Nterm"/>
    <property type="match status" value="1"/>
</dbReference>
<dbReference type="GO" id="GO:0008817">
    <property type="term" value="F:corrinoid adenosyltransferase activity"/>
    <property type="evidence" value="ECO:0007669"/>
    <property type="project" value="TreeGrafter"/>
</dbReference>
<evidence type="ECO:0000256" key="5">
    <source>
        <dbReference type="ARBA" id="ARBA00022840"/>
    </source>
</evidence>
<comment type="similarity">
    <text evidence="1 10">Belongs to the Cob(I)alamin adenosyltransferase family.</text>
</comment>
<comment type="caution">
    <text evidence="12">The sequence shown here is derived from an EMBL/GenBank/DDBJ whole genome shotgun (WGS) entry which is preliminary data.</text>
</comment>
<evidence type="ECO:0000256" key="10">
    <source>
        <dbReference type="RuleBase" id="RU366026"/>
    </source>
</evidence>
<keyword evidence="3 10" id="KW-0808">Transferase</keyword>
<evidence type="ECO:0000256" key="1">
    <source>
        <dbReference type="ARBA" id="ARBA00007487"/>
    </source>
</evidence>
<accession>A0AAD5KKW0</accession>
<dbReference type="SUPFAM" id="SSF89028">
    <property type="entry name" value="Cobalamin adenosyltransferase-like"/>
    <property type="match status" value="1"/>
</dbReference>
<gene>
    <name evidence="12" type="ORF">BDA99DRAFT_459851</name>
</gene>
<sequence length="188" mass="21190">MKIYTKTGDKGTSSLYNGDRRNKDDMIFEALGTTDELTSNLGLALEFCEEQGDVEQLCEQIQWVQCCLQDIGSNVATPREHSNERKLARTVFDEEGKEVAKLEKAIDEMYAQLPPLKQFILPSGGRASASLHVARTVCRRAERRVHPLVRDNLCDPSTGIFLNRLSDFLFASARFAAMKKGKKEVIYK</sequence>
<keyword evidence="4 10" id="KW-0547">Nucleotide-binding</keyword>
<evidence type="ECO:0000256" key="9">
    <source>
        <dbReference type="ARBA" id="ARBA00075216"/>
    </source>
</evidence>